<dbReference type="SMART" id="SM00407">
    <property type="entry name" value="IGc1"/>
    <property type="match status" value="1"/>
</dbReference>
<feature type="chain" id="PRO_5026112480" description="Ig-like domain-containing protein" evidence="3">
    <location>
        <begin position="20"/>
        <end position="253"/>
    </location>
</feature>
<feature type="domain" description="Ig-like" evidence="4">
    <location>
        <begin position="29"/>
        <end position="125"/>
    </location>
</feature>
<keyword evidence="6" id="KW-1185">Reference proteome</keyword>
<dbReference type="AlphaFoldDB" id="A0A6I8PIJ7"/>
<dbReference type="Gene3D" id="2.60.40.10">
    <property type="entry name" value="Immunoglobulins"/>
    <property type="match status" value="2"/>
</dbReference>
<dbReference type="SMART" id="SM00406">
    <property type="entry name" value="IGv"/>
    <property type="match status" value="1"/>
</dbReference>
<dbReference type="PANTHER" id="PTHR19944">
    <property type="entry name" value="MHC CLASS II-RELATED"/>
    <property type="match status" value="1"/>
</dbReference>
<keyword evidence="2" id="KW-0393">Immunoglobulin domain</keyword>
<evidence type="ECO:0000259" key="4">
    <source>
        <dbReference type="PROSITE" id="PS50835"/>
    </source>
</evidence>
<sequence length="253" mass="26724">MSSSSLLLFLSLLFSSSRWSPPPGSGCQPTLIQAPSVAAARGSTVQLVCTLSGVPGGLSVQWFQQRAGKAPQFVLHVPGHGGRGSRGYGIPDRFGGSSSGYHRYLTIRDVQPEDEADYYCGMAHGGKGSSWYIFGSGTHLTVLRQPKTSPTVTVFAPSAAELDTDGATLVCLMGGFYPGSLSVAWRADGVAVAEGVETSAPSRQRDGSYAASSFLALSPAQWRERGSYTCQVTHDGKVFEKSVSPSECAERPH</sequence>
<dbReference type="Proteomes" id="UP000002279">
    <property type="component" value="Unplaced"/>
</dbReference>
<reference evidence="5" key="1">
    <citation type="submission" date="2025-08" db="UniProtKB">
        <authorList>
            <consortium name="Ensembl"/>
        </authorList>
    </citation>
    <scope>IDENTIFICATION</scope>
    <source>
        <strain evidence="5">Glennie</strain>
    </source>
</reference>
<dbReference type="InterPro" id="IPR050160">
    <property type="entry name" value="MHC/Immunoglobulin"/>
</dbReference>
<dbReference type="PANTHER" id="PTHR19944:SF98">
    <property type="entry name" value="IG-LIKE DOMAIN-CONTAINING PROTEIN"/>
    <property type="match status" value="1"/>
</dbReference>
<dbReference type="SUPFAM" id="SSF48726">
    <property type="entry name" value="Immunoglobulin"/>
    <property type="match status" value="2"/>
</dbReference>
<dbReference type="GO" id="GO:0071735">
    <property type="term" value="C:IgG immunoglobulin complex"/>
    <property type="evidence" value="ECO:0000318"/>
    <property type="project" value="GO_Central"/>
</dbReference>
<accession>A0A6I8PIJ7</accession>
<evidence type="ECO:0000313" key="6">
    <source>
        <dbReference type="Proteomes" id="UP000002279"/>
    </source>
</evidence>
<dbReference type="CDD" id="cd07699">
    <property type="entry name" value="IgC1_L"/>
    <property type="match status" value="1"/>
</dbReference>
<dbReference type="InterPro" id="IPR003006">
    <property type="entry name" value="Ig/MHC_CS"/>
</dbReference>
<feature type="domain" description="Ig-like" evidence="4">
    <location>
        <begin position="150"/>
        <end position="244"/>
    </location>
</feature>
<dbReference type="PROSITE" id="PS00290">
    <property type="entry name" value="IG_MHC"/>
    <property type="match status" value="1"/>
</dbReference>
<dbReference type="Pfam" id="PF07686">
    <property type="entry name" value="V-set"/>
    <property type="match status" value="1"/>
</dbReference>
<reference evidence="5" key="2">
    <citation type="submission" date="2025-09" db="UniProtKB">
        <authorList>
            <consortium name="Ensembl"/>
        </authorList>
    </citation>
    <scope>IDENTIFICATION</scope>
    <source>
        <strain evidence="5">Glennie</strain>
    </source>
</reference>
<dbReference type="GO" id="GO:0016064">
    <property type="term" value="P:immunoglobulin mediated immune response"/>
    <property type="evidence" value="ECO:0000318"/>
    <property type="project" value="GO_Central"/>
</dbReference>
<name>A0A6I8PIJ7_ORNAN</name>
<dbReference type="InterPro" id="IPR013106">
    <property type="entry name" value="Ig_V-set"/>
</dbReference>
<dbReference type="GO" id="GO:0003823">
    <property type="term" value="F:antigen binding"/>
    <property type="evidence" value="ECO:0000318"/>
    <property type="project" value="GO_Central"/>
</dbReference>
<dbReference type="OMA" id="CEGSIAT"/>
<evidence type="ECO:0000256" key="2">
    <source>
        <dbReference type="ARBA" id="ARBA00023319"/>
    </source>
</evidence>
<dbReference type="SMART" id="SM00409">
    <property type="entry name" value="IG"/>
    <property type="match status" value="2"/>
</dbReference>
<feature type="signal peptide" evidence="3">
    <location>
        <begin position="1"/>
        <end position="19"/>
    </location>
</feature>
<dbReference type="InterPro" id="IPR013783">
    <property type="entry name" value="Ig-like_fold"/>
</dbReference>
<dbReference type="FunCoup" id="A0A6I8PIJ7">
    <property type="interactions" value="236"/>
</dbReference>
<dbReference type="Pfam" id="PF07654">
    <property type="entry name" value="C1-set"/>
    <property type="match status" value="1"/>
</dbReference>
<evidence type="ECO:0000256" key="3">
    <source>
        <dbReference type="SAM" id="SignalP"/>
    </source>
</evidence>
<dbReference type="Bgee" id="ENSOANG00000038587">
    <property type="expression patterns" value="Expressed in testis and 2 other cell types or tissues"/>
</dbReference>
<dbReference type="InterPro" id="IPR036179">
    <property type="entry name" value="Ig-like_dom_sf"/>
</dbReference>
<organism evidence="5 6">
    <name type="scientific">Ornithorhynchus anatinus</name>
    <name type="common">Duckbill platypus</name>
    <dbReference type="NCBI Taxonomy" id="9258"/>
    <lineage>
        <taxon>Eukaryota</taxon>
        <taxon>Metazoa</taxon>
        <taxon>Chordata</taxon>
        <taxon>Craniata</taxon>
        <taxon>Vertebrata</taxon>
        <taxon>Euteleostomi</taxon>
        <taxon>Mammalia</taxon>
        <taxon>Monotremata</taxon>
        <taxon>Ornithorhynchidae</taxon>
        <taxon>Ornithorhynchus</taxon>
    </lineage>
</organism>
<protein>
    <recommendedName>
        <fullName evidence="4">Ig-like domain-containing protein</fullName>
    </recommendedName>
</protein>
<dbReference type="PROSITE" id="PS50835">
    <property type="entry name" value="IG_LIKE"/>
    <property type="match status" value="2"/>
</dbReference>
<keyword evidence="3" id="KW-0732">Signal</keyword>
<dbReference type="InterPro" id="IPR003597">
    <property type="entry name" value="Ig_C1-set"/>
</dbReference>
<dbReference type="InterPro" id="IPR003599">
    <property type="entry name" value="Ig_sub"/>
</dbReference>
<proteinExistence type="predicted"/>
<evidence type="ECO:0000313" key="5">
    <source>
        <dbReference type="Ensembl" id="ENSOANP00000053878.1"/>
    </source>
</evidence>
<dbReference type="FunFam" id="2.60.40.10:FF:000283">
    <property type="entry name" value="Immunoglobulin kappa constant"/>
    <property type="match status" value="1"/>
</dbReference>
<keyword evidence="1" id="KW-1015">Disulfide bond</keyword>
<dbReference type="Ensembl" id="ENSOANT00000073337.1">
    <property type="protein sequence ID" value="ENSOANP00000053878.1"/>
    <property type="gene ID" value="ENSOANG00000038587.1"/>
</dbReference>
<dbReference type="InterPro" id="IPR007110">
    <property type="entry name" value="Ig-like_dom"/>
</dbReference>
<dbReference type="InParanoid" id="A0A6I8PIJ7"/>
<evidence type="ECO:0000256" key="1">
    <source>
        <dbReference type="ARBA" id="ARBA00023157"/>
    </source>
</evidence>
<dbReference type="GeneTree" id="ENSGT00940000153307"/>